<proteinExistence type="predicted"/>
<organism evidence="1 2">
    <name type="scientific">Nonlabens spongiae</name>
    <dbReference type="NCBI Taxonomy" id="331648"/>
    <lineage>
        <taxon>Bacteria</taxon>
        <taxon>Pseudomonadati</taxon>
        <taxon>Bacteroidota</taxon>
        <taxon>Flavobacteriia</taxon>
        <taxon>Flavobacteriales</taxon>
        <taxon>Flavobacteriaceae</taxon>
        <taxon>Nonlabens</taxon>
    </lineage>
</organism>
<name>A0A1W6MGE8_9FLAO</name>
<reference evidence="1 2" key="1">
    <citation type="submission" date="2016-11" db="EMBL/GenBank/DDBJ databases">
        <title>Trade-off between light-utilization and light-protection in marine flavobacteria.</title>
        <authorList>
            <person name="Kumagai Y."/>
        </authorList>
    </citation>
    <scope>NUCLEOTIDE SEQUENCE [LARGE SCALE GENOMIC DNA]</scope>
    <source>
        <strain evidence="1 2">JCM 13191</strain>
    </source>
</reference>
<protein>
    <recommendedName>
        <fullName evidence="3">DUF4286 domain-containing protein</fullName>
    </recommendedName>
</protein>
<evidence type="ECO:0000313" key="1">
    <source>
        <dbReference type="EMBL" id="ARN76586.1"/>
    </source>
</evidence>
<accession>A0A1W6MGE8</accession>
<dbReference type="Pfam" id="PF14114">
    <property type="entry name" value="DUF4286"/>
    <property type="match status" value="1"/>
</dbReference>
<evidence type="ECO:0000313" key="2">
    <source>
        <dbReference type="Proteomes" id="UP000193431"/>
    </source>
</evidence>
<dbReference type="RefSeq" id="WP_085765387.1">
    <property type="nucleotide sequence ID" value="NZ_CP019344.1"/>
</dbReference>
<dbReference type="STRING" id="331648.BST97_00400"/>
<dbReference type="EMBL" id="CP019344">
    <property type="protein sequence ID" value="ARN76586.1"/>
    <property type="molecule type" value="Genomic_DNA"/>
</dbReference>
<sequence>MSSIIYNVTCNMSPSVEKEWLEWMNEHIPKVLSTGLFLEARLTRVLIKENDGASTFSIQYKAIDRKSLDKYINEHSDTLRREGFEKFGDSVLSFRTELEVIDEYRVNIN</sequence>
<dbReference type="AlphaFoldDB" id="A0A1W6MGE8"/>
<dbReference type="InterPro" id="IPR025563">
    <property type="entry name" value="DUF4286"/>
</dbReference>
<gene>
    <name evidence="1" type="ORF">BST97_00400</name>
</gene>
<dbReference type="OrthoDB" id="1121837at2"/>
<keyword evidence="2" id="KW-1185">Reference proteome</keyword>
<dbReference type="Proteomes" id="UP000193431">
    <property type="component" value="Chromosome"/>
</dbReference>
<evidence type="ECO:0008006" key="3">
    <source>
        <dbReference type="Google" id="ProtNLM"/>
    </source>
</evidence>